<evidence type="ECO:0000313" key="8">
    <source>
        <dbReference type="Proteomes" id="UP000176634"/>
    </source>
</evidence>
<keyword evidence="6" id="KW-1133">Transmembrane helix</keyword>
<evidence type="ECO:0008006" key="9">
    <source>
        <dbReference type="Google" id="ProtNLM"/>
    </source>
</evidence>
<evidence type="ECO:0000256" key="1">
    <source>
        <dbReference type="ARBA" id="ARBA00004613"/>
    </source>
</evidence>
<evidence type="ECO:0000313" key="7">
    <source>
        <dbReference type="EMBL" id="OGH92370.1"/>
    </source>
</evidence>
<keyword evidence="4" id="KW-0106">Calcium</keyword>
<comment type="caution">
    <text evidence="7">The sequence shown here is derived from an EMBL/GenBank/DDBJ whole genome shotgun (WGS) entry which is preliminary data.</text>
</comment>
<dbReference type="InterPro" id="IPR059100">
    <property type="entry name" value="TSP3_bac"/>
</dbReference>
<dbReference type="SUPFAM" id="SSF103647">
    <property type="entry name" value="TSP type-3 repeat"/>
    <property type="match status" value="1"/>
</dbReference>
<dbReference type="STRING" id="1798705.A2563_05325"/>
<evidence type="ECO:0000256" key="5">
    <source>
        <dbReference type="SAM" id="MobiDB-lite"/>
    </source>
</evidence>
<reference evidence="7 8" key="1">
    <citation type="journal article" date="2016" name="Nat. Commun.">
        <title>Thousands of microbial genomes shed light on interconnected biogeochemical processes in an aquifer system.</title>
        <authorList>
            <person name="Anantharaman K."/>
            <person name="Brown C.T."/>
            <person name="Hug L.A."/>
            <person name="Sharon I."/>
            <person name="Castelle C.J."/>
            <person name="Probst A.J."/>
            <person name="Thomas B.C."/>
            <person name="Singh A."/>
            <person name="Wilkins M.J."/>
            <person name="Karaoz U."/>
            <person name="Brodie E.L."/>
            <person name="Williams K.H."/>
            <person name="Hubbard S.S."/>
            <person name="Banfield J.F."/>
        </authorList>
    </citation>
    <scope>NUCLEOTIDE SEQUENCE [LARGE SCALE GENOMIC DNA]</scope>
</reference>
<proteinExistence type="predicted"/>
<dbReference type="InterPro" id="IPR053180">
    <property type="entry name" value="Ca-binding_acidic-repeat"/>
</dbReference>
<name>A0A1F6P8J5_9BACT</name>
<dbReference type="EMBL" id="MFRA01000006">
    <property type="protein sequence ID" value="OGH92370.1"/>
    <property type="molecule type" value="Genomic_DNA"/>
</dbReference>
<dbReference type="Pfam" id="PF18884">
    <property type="entry name" value="TSP3_bac"/>
    <property type="match status" value="3"/>
</dbReference>
<organism evidence="7 8">
    <name type="scientific">Candidatus Magasanikbacteria bacterium RIFOXYD1_FULL_40_23</name>
    <dbReference type="NCBI Taxonomy" id="1798705"/>
    <lineage>
        <taxon>Bacteria</taxon>
        <taxon>Candidatus Magasanikiibacteriota</taxon>
    </lineage>
</organism>
<protein>
    <recommendedName>
        <fullName evidence="9">Dockerin domain-containing protein</fullName>
    </recommendedName>
</protein>
<feature type="region of interest" description="Disordered" evidence="5">
    <location>
        <begin position="1"/>
        <end position="67"/>
    </location>
</feature>
<keyword evidence="6" id="KW-0812">Transmembrane</keyword>
<evidence type="ECO:0000256" key="3">
    <source>
        <dbReference type="ARBA" id="ARBA00022729"/>
    </source>
</evidence>
<feature type="region of interest" description="Disordered" evidence="5">
    <location>
        <begin position="169"/>
        <end position="188"/>
    </location>
</feature>
<dbReference type="PANTHER" id="PTHR37467">
    <property type="entry name" value="EXPORTED CALCIUM-BINDING GLYCOPROTEIN-RELATED"/>
    <property type="match status" value="1"/>
</dbReference>
<comment type="subcellular location">
    <subcellularLocation>
        <location evidence="1">Secreted</location>
    </subcellularLocation>
</comment>
<feature type="compositionally biased region" description="Low complexity" evidence="5">
    <location>
        <begin position="251"/>
        <end position="266"/>
    </location>
</feature>
<dbReference type="PANTHER" id="PTHR37467:SF1">
    <property type="entry name" value="EXPORTED CALCIUM-BINDING GLYCOPROTEIN"/>
    <property type="match status" value="1"/>
</dbReference>
<keyword evidence="6" id="KW-0472">Membrane</keyword>
<gene>
    <name evidence="7" type="ORF">A2563_05325</name>
</gene>
<evidence type="ECO:0000256" key="6">
    <source>
        <dbReference type="SAM" id="Phobius"/>
    </source>
</evidence>
<sequence length="266" mass="28318">MFDEQNQNPIVPKNLPTEPEDMFAGVDKNAGQPPVGESVPDALSNGLLKRKEPSRNEPGLLPTGEEGVDLGKYKMSEPILGKILLFVVIILFLGGLAYAGWRIFYSAKSGPVDKLPVQTVPTNTQTEVPPSTNQVGVSSSLPAQINNDQILFGQGVDLDKDGLDDVREKEIKTNPQNPDSDSDGINDGDEVILYKSLPLNADTDSDGLSDGDEVLIWKTNVLNPDTDGDSYPDGAEVKNGYSPVGSGKLFSPPTTSTTSSASVSTT</sequence>
<evidence type="ECO:0000256" key="4">
    <source>
        <dbReference type="ARBA" id="ARBA00022837"/>
    </source>
</evidence>
<evidence type="ECO:0000256" key="2">
    <source>
        <dbReference type="ARBA" id="ARBA00022525"/>
    </source>
</evidence>
<dbReference type="Proteomes" id="UP000176634">
    <property type="component" value="Unassembled WGS sequence"/>
</dbReference>
<feature type="region of interest" description="Disordered" evidence="5">
    <location>
        <begin position="221"/>
        <end position="266"/>
    </location>
</feature>
<dbReference type="AlphaFoldDB" id="A0A1F6P8J5"/>
<feature type="transmembrane region" description="Helical" evidence="6">
    <location>
        <begin position="79"/>
        <end position="101"/>
    </location>
</feature>
<keyword evidence="3" id="KW-0732">Signal</keyword>
<dbReference type="Gene3D" id="4.10.1080.10">
    <property type="entry name" value="TSP type-3 repeat"/>
    <property type="match status" value="1"/>
</dbReference>
<dbReference type="GO" id="GO:0005509">
    <property type="term" value="F:calcium ion binding"/>
    <property type="evidence" value="ECO:0007669"/>
    <property type="project" value="InterPro"/>
</dbReference>
<accession>A0A1F6P8J5</accession>
<dbReference type="InterPro" id="IPR028974">
    <property type="entry name" value="TSP_type-3_rpt"/>
</dbReference>
<keyword evidence="2" id="KW-0964">Secreted</keyword>